<protein>
    <recommendedName>
        <fullName evidence="1">DUF753 domain-containing protein</fullName>
    </recommendedName>
</protein>
<evidence type="ECO:0000259" key="1">
    <source>
        <dbReference type="Pfam" id="PF05444"/>
    </source>
</evidence>
<organism evidence="2 3">
    <name type="scientific">Anopheles maculatus</name>
    <dbReference type="NCBI Taxonomy" id="74869"/>
    <lineage>
        <taxon>Eukaryota</taxon>
        <taxon>Metazoa</taxon>
        <taxon>Ecdysozoa</taxon>
        <taxon>Arthropoda</taxon>
        <taxon>Hexapoda</taxon>
        <taxon>Insecta</taxon>
        <taxon>Pterygota</taxon>
        <taxon>Neoptera</taxon>
        <taxon>Endopterygota</taxon>
        <taxon>Diptera</taxon>
        <taxon>Nematocera</taxon>
        <taxon>Culicoidea</taxon>
        <taxon>Culicidae</taxon>
        <taxon>Anophelinae</taxon>
        <taxon>Anopheles</taxon>
        <taxon>Anopheles maculatus group</taxon>
    </lineage>
</organism>
<dbReference type="Proteomes" id="UP000075901">
    <property type="component" value="Unassembled WGS sequence"/>
</dbReference>
<dbReference type="PANTHER" id="PTHR21721">
    <property type="entry name" value="GH09876P-RELATED"/>
    <property type="match status" value="1"/>
</dbReference>
<sequence>MHECILCDEADAGERCKWGYDQTAAQRCTSDLSFTNVGCYTCYSTSDTSALFHRGCVGENRQAQCQPGTVQVCLGAACNQRNEQLQICAKCEEGCENDRWTVEECRGIVPYEQRGCYIMLDSRKRIVARGCAADLNQDTWNLCSNVKDSSCITCLGNECNHAAIGLTRMSLLWTLVTALLLTFIVQNVSR</sequence>
<evidence type="ECO:0000313" key="2">
    <source>
        <dbReference type="EnsemblMetazoa" id="AMAM023345-PA"/>
    </source>
</evidence>
<dbReference type="VEuPathDB" id="VectorBase:AMAM023345"/>
<dbReference type="PANTHER" id="PTHR21721:SF26">
    <property type="entry name" value="DUF753 DOMAIN-CONTAINING PROTEIN-RELATED"/>
    <property type="match status" value="1"/>
</dbReference>
<dbReference type="EnsemblMetazoa" id="AMAM023345-RA">
    <property type="protein sequence ID" value="AMAM023345-PA"/>
    <property type="gene ID" value="AMAM023345"/>
</dbReference>
<reference evidence="3" key="1">
    <citation type="submission" date="2013-09" db="EMBL/GenBank/DDBJ databases">
        <title>The Genome Sequence of Anopheles maculatus species B.</title>
        <authorList>
            <consortium name="The Broad Institute Genomics Platform"/>
            <person name="Neafsey D.E."/>
            <person name="Besansky N."/>
            <person name="Howell P."/>
            <person name="Walton C."/>
            <person name="Young S.K."/>
            <person name="Zeng Q."/>
            <person name="Gargeya S."/>
            <person name="Fitzgerald M."/>
            <person name="Haas B."/>
            <person name="Abouelleil A."/>
            <person name="Allen A.W."/>
            <person name="Alvarado L."/>
            <person name="Arachchi H.M."/>
            <person name="Berlin A.M."/>
            <person name="Chapman S.B."/>
            <person name="Gainer-Dewar J."/>
            <person name="Goldberg J."/>
            <person name="Griggs A."/>
            <person name="Gujja S."/>
            <person name="Hansen M."/>
            <person name="Howarth C."/>
            <person name="Imamovic A."/>
            <person name="Ireland A."/>
            <person name="Larimer J."/>
            <person name="McCowan C."/>
            <person name="Murphy C."/>
            <person name="Pearson M."/>
            <person name="Poon T.W."/>
            <person name="Priest M."/>
            <person name="Roberts A."/>
            <person name="Saif S."/>
            <person name="Shea T."/>
            <person name="Sisk P."/>
            <person name="Sykes S."/>
            <person name="Wortman J."/>
            <person name="Nusbaum C."/>
            <person name="Birren B."/>
        </authorList>
    </citation>
    <scope>NUCLEOTIDE SEQUENCE [LARGE SCALE GENOMIC DNA]</scope>
    <source>
        <strain evidence="3">maculatus3</strain>
    </source>
</reference>
<accession>A0A182TB76</accession>
<feature type="domain" description="DUF753" evidence="1">
    <location>
        <begin position="88"/>
        <end position="160"/>
    </location>
</feature>
<keyword evidence="3" id="KW-1185">Reference proteome</keyword>
<reference evidence="2" key="2">
    <citation type="submission" date="2020-05" db="UniProtKB">
        <authorList>
            <consortium name="EnsemblMetazoa"/>
        </authorList>
    </citation>
    <scope>IDENTIFICATION</scope>
    <source>
        <strain evidence="2">maculatus3</strain>
    </source>
</reference>
<dbReference type="Pfam" id="PF05444">
    <property type="entry name" value="DUF753"/>
    <property type="match status" value="1"/>
</dbReference>
<dbReference type="AlphaFoldDB" id="A0A182TB76"/>
<evidence type="ECO:0000313" key="3">
    <source>
        <dbReference type="Proteomes" id="UP000075901"/>
    </source>
</evidence>
<proteinExistence type="predicted"/>
<name>A0A182TB76_9DIPT</name>
<dbReference type="InterPro" id="IPR008472">
    <property type="entry name" value="DUF753"/>
</dbReference>